<dbReference type="Gene3D" id="3.40.390.10">
    <property type="entry name" value="Collagenase (Catalytic Domain)"/>
    <property type="match status" value="1"/>
</dbReference>
<evidence type="ECO:0000259" key="10">
    <source>
        <dbReference type="Pfam" id="PF05649"/>
    </source>
</evidence>
<evidence type="ECO:0000256" key="4">
    <source>
        <dbReference type="ARBA" id="ARBA00022723"/>
    </source>
</evidence>
<dbReference type="Pfam" id="PF01431">
    <property type="entry name" value="Peptidase_M13"/>
    <property type="match status" value="1"/>
</dbReference>
<evidence type="ECO:0000313" key="11">
    <source>
        <dbReference type="EMBL" id="MDA3614134.1"/>
    </source>
</evidence>
<dbReference type="Pfam" id="PF05649">
    <property type="entry name" value="Peptidase_M13_N"/>
    <property type="match status" value="1"/>
</dbReference>
<comment type="cofactor">
    <cofactor evidence="1">
        <name>Zn(2+)</name>
        <dbReference type="ChEBI" id="CHEBI:29105"/>
    </cofactor>
</comment>
<keyword evidence="12" id="KW-1185">Reference proteome</keyword>
<dbReference type="PROSITE" id="PS51885">
    <property type="entry name" value="NEPRILYSIN"/>
    <property type="match status" value="1"/>
</dbReference>
<dbReference type="InterPro" id="IPR000718">
    <property type="entry name" value="Peptidase_M13"/>
</dbReference>
<dbReference type="PANTHER" id="PTHR11733">
    <property type="entry name" value="ZINC METALLOPROTEASE FAMILY M13 NEPRILYSIN-RELATED"/>
    <property type="match status" value="1"/>
</dbReference>
<comment type="caution">
    <text evidence="11">The sequence shown here is derived from an EMBL/GenBank/DDBJ whole genome shotgun (WGS) entry which is preliminary data.</text>
</comment>
<keyword evidence="8" id="KW-0732">Signal</keyword>
<evidence type="ECO:0000256" key="2">
    <source>
        <dbReference type="ARBA" id="ARBA00007357"/>
    </source>
</evidence>
<keyword evidence="3" id="KW-0645">Protease</keyword>
<dbReference type="InterPro" id="IPR008753">
    <property type="entry name" value="Peptidase_M13_N"/>
</dbReference>
<feature type="chain" id="PRO_5045209903" evidence="8">
    <location>
        <begin position="22"/>
        <end position="688"/>
    </location>
</feature>
<reference evidence="11 12" key="1">
    <citation type="submission" date="2022-12" db="EMBL/GenBank/DDBJ databases">
        <title>Chitinophagaceae gen. sp. nov., a new member of the family Chitinophagaceae, isolated from soil in a chemical factory.</title>
        <authorList>
            <person name="Ke Z."/>
        </authorList>
    </citation>
    <scope>NUCLEOTIDE SEQUENCE [LARGE SCALE GENOMIC DNA]</scope>
    <source>
        <strain evidence="11 12">LY-5</strain>
    </source>
</reference>
<dbReference type="SUPFAM" id="SSF55486">
    <property type="entry name" value="Metalloproteases ('zincins'), catalytic domain"/>
    <property type="match status" value="1"/>
</dbReference>
<proteinExistence type="inferred from homology"/>
<keyword evidence="5" id="KW-0378">Hydrolase</keyword>
<keyword evidence="7" id="KW-0482">Metalloprotease</keyword>
<name>A0ABT4UH34_9BACT</name>
<dbReference type="EMBL" id="JAQGEF010000004">
    <property type="protein sequence ID" value="MDA3614134.1"/>
    <property type="molecule type" value="Genomic_DNA"/>
</dbReference>
<dbReference type="RefSeq" id="WP_407030461.1">
    <property type="nucleotide sequence ID" value="NZ_JAQGEF010000004.1"/>
</dbReference>
<gene>
    <name evidence="11" type="ORF">O3P16_04905</name>
</gene>
<sequence length="688" mass="77112">MIKLKWTLPLLAVTLGLAVTGCNNNNTSNSDVADKSEGKTSFLDVASIDSAISPADNFWMYANGKWYNTATIPGSESGIGAFLDLRNKTRENLKSIFEDLTKGSYKAGSVEQKVKDFYLSGLDSATIEKLGYEPIKPVLNTIDGLKSNADIMPFVAKEQTNNMNFLFDLMIGSDEKNSTQYLPSFYQGGLGMPDRDYYFKTDAQSVETINAYKKYINTLFTLTGLSAEEAAKATETVFNVEKQLAQAHATNVELRNPESNYNKVSVAAFAKANPELQFDLVLKTMGINIDSVNIGQVKYFRALNAALKSVPLDAWKLYLKSHYIQASANELSKAFVDADFAYNGVVLEGLSQQKPRWQNIIAATNAMLGDGVSELYVKKYFTQASKDKMLELVNNLQKAFENRINNLDWMSDSTKVLAKEKLHTFIKKIGFPDKWKDYSSININPATYSANILACNQYLYKESIDRIGKPVDRSIWEMTASTVNAYYNPTFNEIVFPAGILQFPFFDLNADDAINYGGIGMVIGHEMSHGFDDQGAQYDKDGNLKNWWSPEDLKKFNERGKKLINLFNSFTVLDSLHVNGALTQGENIGDLGGIAIAYDAFKLTKQGQDTTKIDGFTPDQRFFMSMAQIWKGKKTDAALRTQIFTDAHSPAIYRVNGPLMNFEPFYKAFNVKEGDKMYLKPEDRVRIW</sequence>
<evidence type="ECO:0000256" key="6">
    <source>
        <dbReference type="ARBA" id="ARBA00022833"/>
    </source>
</evidence>
<feature type="signal peptide" evidence="8">
    <location>
        <begin position="1"/>
        <end position="21"/>
    </location>
</feature>
<evidence type="ECO:0000256" key="8">
    <source>
        <dbReference type="SAM" id="SignalP"/>
    </source>
</evidence>
<evidence type="ECO:0000313" key="12">
    <source>
        <dbReference type="Proteomes" id="UP001210231"/>
    </source>
</evidence>
<accession>A0ABT4UH34</accession>
<evidence type="ECO:0000259" key="9">
    <source>
        <dbReference type="Pfam" id="PF01431"/>
    </source>
</evidence>
<keyword evidence="4" id="KW-0479">Metal-binding</keyword>
<dbReference type="Gene3D" id="1.10.1380.10">
    <property type="entry name" value="Neutral endopeptidase , domain2"/>
    <property type="match status" value="1"/>
</dbReference>
<feature type="domain" description="Peptidase M13 C-terminal" evidence="9">
    <location>
        <begin position="484"/>
        <end position="685"/>
    </location>
</feature>
<dbReference type="PANTHER" id="PTHR11733:SF167">
    <property type="entry name" value="FI17812P1-RELATED"/>
    <property type="match status" value="1"/>
</dbReference>
<keyword evidence="6" id="KW-0862">Zinc</keyword>
<evidence type="ECO:0000256" key="5">
    <source>
        <dbReference type="ARBA" id="ARBA00022801"/>
    </source>
</evidence>
<feature type="domain" description="Peptidase M13 N-terminal" evidence="10">
    <location>
        <begin position="54"/>
        <end position="432"/>
    </location>
</feature>
<dbReference type="Proteomes" id="UP001210231">
    <property type="component" value="Unassembled WGS sequence"/>
</dbReference>
<evidence type="ECO:0000256" key="1">
    <source>
        <dbReference type="ARBA" id="ARBA00001947"/>
    </source>
</evidence>
<evidence type="ECO:0000256" key="7">
    <source>
        <dbReference type="ARBA" id="ARBA00023049"/>
    </source>
</evidence>
<comment type="similarity">
    <text evidence="2">Belongs to the peptidase M13 family.</text>
</comment>
<protein>
    <submittedName>
        <fullName evidence="11">M13 family metallopeptidase</fullName>
    </submittedName>
</protein>
<dbReference type="InterPro" id="IPR024079">
    <property type="entry name" value="MetalloPept_cat_dom_sf"/>
</dbReference>
<dbReference type="InterPro" id="IPR018497">
    <property type="entry name" value="Peptidase_M13_C"/>
</dbReference>
<organism evidence="11 12">
    <name type="scientific">Polluticaenibacter yanchengensis</name>
    <dbReference type="NCBI Taxonomy" id="3014562"/>
    <lineage>
        <taxon>Bacteria</taxon>
        <taxon>Pseudomonadati</taxon>
        <taxon>Bacteroidota</taxon>
        <taxon>Chitinophagia</taxon>
        <taxon>Chitinophagales</taxon>
        <taxon>Chitinophagaceae</taxon>
        <taxon>Polluticaenibacter</taxon>
    </lineage>
</organism>
<dbReference type="CDD" id="cd08662">
    <property type="entry name" value="M13"/>
    <property type="match status" value="1"/>
</dbReference>
<dbReference type="PROSITE" id="PS51257">
    <property type="entry name" value="PROKAR_LIPOPROTEIN"/>
    <property type="match status" value="1"/>
</dbReference>
<evidence type="ECO:0000256" key="3">
    <source>
        <dbReference type="ARBA" id="ARBA00022670"/>
    </source>
</evidence>
<dbReference type="InterPro" id="IPR042089">
    <property type="entry name" value="Peptidase_M13_dom_2"/>
</dbReference>
<dbReference type="PRINTS" id="PR00786">
    <property type="entry name" value="NEPRILYSIN"/>
</dbReference>